<accession>A0AA88CLL0</accession>
<evidence type="ECO:0000313" key="4">
    <source>
        <dbReference type="Proteomes" id="UP001187192"/>
    </source>
</evidence>
<name>A0AA88CLL0_FICCA</name>
<gene>
    <name evidence="3" type="ORF">TIFTF001_040021</name>
</gene>
<evidence type="ECO:0000313" key="3">
    <source>
        <dbReference type="EMBL" id="GMN21072.1"/>
    </source>
</evidence>
<evidence type="ECO:0000256" key="2">
    <source>
        <dbReference type="SAM" id="MobiDB-lite"/>
    </source>
</evidence>
<evidence type="ECO:0000256" key="1">
    <source>
        <dbReference type="SAM" id="Coils"/>
    </source>
</evidence>
<feature type="coiled-coil region" evidence="1">
    <location>
        <begin position="21"/>
        <end position="48"/>
    </location>
</feature>
<organism evidence="3 4">
    <name type="scientific">Ficus carica</name>
    <name type="common">Common fig</name>
    <dbReference type="NCBI Taxonomy" id="3494"/>
    <lineage>
        <taxon>Eukaryota</taxon>
        <taxon>Viridiplantae</taxon>
        <taxon>Streptophyta</taxon>
        <taxon>Embryophyta</taxon>
        <taxon>Tracheophyta</taxon>
        <taxon>Spermatophyta</taxon>
        <taxon>Magnoliopsida</taxon>
        <taxon>eudicotyledons</taxon>
        <taxon>Gunneridae</taxon>
        <taxon>Pentapetalae</taxon>
        <taxon>rosids</taxon>
        <taxon>fabids</taxon>
        <taxon>Rosales</taxon>
        <taxon>Moraceae</taxon>
        <taxon>Ficeae</taxon>
        <taxon>Ficus</taxon>
    </lineage>
</organism>
<reference evidence="3" key="1">
    <citation type="submission" date="2023-07" db="EMBL/GenBank/DDBJ databases">
        <title>draft genome sequence of fig (Ficus carica).</title>
        <authorList>
            <person name="Takahashi T."/>
            <person name="Nishimura K."/>
        </authorList>
    </citation>
    <scope>NUCLEOTIDE SEQUENCE</scope>
</reference>
<comment type="caution">
    <text evidence="3">The sequence shown here is derived from an EMBL/GenBank/DDBJ whole genome shotgun (WGS) entry which is preliminary data.</text>
</comment>
<feature type="region of interest" description="Disordered" evidence="2">
    <location>
        <begin position="49"/>
        <end position="71"/>
    </location>
</feature>
<dbReference type="AlphaFoldDB" id="A0AA88CLL0"/>
<protein>
    <submittedName>
        <fullName evidence="3">Uncharacterized protein</fullName>
    </submittedName>
</protein>
<sequence length="150" mass="17141">MVRPRKQINLNPQEPDLANVVATLQRQLLEQQLETNRLREQLARLNQIPQANEEPLQDNPVPPVAPQVPGVRQGVPRNVELPLVPEGIQVNPPLVREDLLFERFRRMKAPEFEGTTDPLEADNWLIDIQVILDFMGITEREKVLCASFAL</sequence>
<keyword evidence="4" id="KW-1185">Reference proteome</keyword>
<keyword evidence="1" id="KW-0175">Coiled coil</keyword>
<dbReference type="Proteomes" id="UP001187192">
    <property type="component" value="Unassembled WGS sequence"/>
</dbReference>
<feature type="non-terminal residue" evidence="3">
    <location>
        <position position="150"/>
    </location>
</feature>
<dbReference type="EMBL" id="BTGU01001308">
    <property type="protein sequence ID" value="GMN21072.1"/>
    <property type="molecule type" value="Genomic_DNA"/>
</dbReference>
<proteinExistence type="predicted"/>